<dbReference type="PANTHER" id="PTHR22775:SF31">
    <property type="entry name" value="SORTING NEXIN-19"/>
    <property type="match status" value="1"/>
</dbReference>
<evidence type="ECO:0000256" key="2">
    <source>
        <dbReference type="SAM" id="Phobius"/>
    </source>
</evidence>
<evidence type="ECO:0000313" key="4">
    <source>
        <dbReference type="EMBL" id="KAF6038850.1"/>
    </source>
</evidence>
<accession>A0A7J7KJF8</accession>
<dbReference type="PROSITE" id="PS50195">
    <property type="entry name" value="PX"/>
    <property type="match status" value="1"/>
</dbReference>
<dbReference type="Gene3D" id="3.30.1520.10">
    <property type="entry name" value="Phox-like domain"/>
    <property type="match status" value="1"/>
</dbReference>
<dbReference type="SMART" id="SM00312">
    <property type="entry name" value="PX"/>
    <property type="match status" value="1"/>
</dbReference>
<feature type="transmembrane region" description="Helical" evidence="2">
    <location>
        <begin position="12"/>
        <end position="37"/>
    </location>
</feature>
<dbReference type="EMBL" id="VXIV02000341">
    <property type="protein sequence ID" value="KAF6038850.1"/>
    <property type="molecule type" value="Genomic_DNA"/>
</dbReference>
<dbReference type="PANTHER" id="PTHR22775">
    <property type="entry name" value="SORTING NEXIN"/>
    <property type="match status" value="1"/>
</dbReference>
<protein>
    <submittedName>
        <fullName evidence="4">SNX19</fullName>
    </submittedName>
</protein>
<dbReference type="GO" id="GO:0035091">
    <property type="term" value="F:phosphatidylinositol binding"/>
    <property type="evidence" value="ECO:0007669"/>
    <property type="project" value="InterPro"/>
</dbReference>
<keyword evidence="2" id="KW-0812">Transmembrane</keyword>
<sequence length="643" mass="71574">MKRFTALQLLMVSTIFLLIFTAIFGVWFSLTVVFLYATTNCVWSLQLQSMVRSVIQTSFSSPALLQSDDYSETWRQVGTIKNHINSSFILSWTNTVQLDDSVERDLSTAANLLVDKLLALISLERLNVYSIITDLLIGVHLHVLKYHAALIEPVQRKHTAVPENKVSVQSRYLSVSLAEWEQGHNVEQRHFLRLITRQVLCTLLPVEHPSPLALEALTGVISENMLDELLVYLSKKENLLKLVCTILAEDYATAIKAAELTNPMPAVSPSLGDHEPKTGNYPQPPSADCKGTSQCTVGNVQVLSDREEALLEEHSSRLVDSESGYVSGSISKYLKVTPNDKPSNSIEHFVDEQPKTLAMLSLSPAISMAAPLKLDEELLRETRDTCTFTPAAKMLPAVTSHSHNSIPMAIPTKALVTHPTHIKESNIGVSLCDRSSPQINGQSMDSGHADVTSEIFGCSSVSSLVNLYKGVKFLSIVIPTTSTGAGRKGSSKYTLYDIKYQAVYSSEDGDKFEIKDRTVYRRYREFINLRGRLEKSSLYAKALKSISTPSWWHQLSLAARKPQEVEKRRAKLETFLQQLIAQPVLSSSKDVEEFLAYNGGAEIEFVQENIEFIPPAVRLDKVFTVFVLLAHLSFAIETNKLVI</sequence>
<dbReference type="InterPro" id="IPR036871">
    <property type="entry name" value="PX_dom_sf"/>
</dbReference>
<evidence type="ECO:0000256" key="1">
    <source>
        <dbReference type="SAM" id="MobiDB-lite"/>
    </source>
</evidence>
<name>A0A7J7KJF8_BUGNE</name>
<dbReference type="InterPro" id="IPR001683">
    <property type="entry name" value="PX_dom"/>
</dbReference>
<dbReference type="OrthoDB" id="5582218at2759"/>
<reference evidence="4" key="1">
    <citation type="submission" date="2020-06" db="EMBL/GenBank/DDBJ databases">
        <title>Draft genome of Bugula neritina, a colonial animal packing powerful symbionts and potential medicines.</title>
        <authorList>
            <person name="Rayko M."/>
        </authorList>
    </citation>
    <scope>NUCLEOTIDE SEQUENCE [LARGE SCALE GENOMIC DNA]</scope>
    <source>
        <strain evidence="4">Kwan_BN1</strain>
    </source>
</reference>
<feature type="region of interest" description="Disordered" evidence="1">
    <location>
        <begin position="270"/>
        <end position="290"/>
    </location>
</feature>
<dbReference type="AlphaFoldDB" id="A0A7J7KJF8"/>
<organism evidence="4 5">
    <name type="scientific">Bugula neritina</name>
    <name type="common">Brown bryozoan</name>
    <name type="synonym">Sertularia neritina</name>
    <dbReference type="NCBI Taxonomy" id="10212"/>
    <lineage>
        <taxon>Eukaryota</taxon>
        <taxon>Metazoa</taxon>
        <taxon>Spiralia</taxon>
        <taxon>Lophotrochozoa</taxon>
        <taxon>Bryozoa</taxon>
        <taxon>Gymnolaemata</taxon>
        <taxon>Cheilostomatida</taxon>
        <taxon>Flustrina</taxon>
        <taxon>Buguloidea</taxon>
        <taxon>Bugulidae</taxon>
        <taxon>Bugula</taxon>
    </lineage>
</organism>
<keyword evidence="2" id="KW-0472">Membrane</keyword>
<dbReference type="Proteomes" id="UP000593567">
    <property type="component" value="Unassembled WGS sequence"/>
</dbReference>
<keyword evidence="5" id="KW-1185">Reference proteome</keyword>
<dbReference type="SUPFAM" id="SSF64268">
    <property type="entry name" value="PX domain"/>
    <property type="match status" value="1"/>
</dbReference>
<gene>
    <name evidence="4" type="ORF">EB796_002852</name>
</gene>
<evidence type="ECO:0000313" key="5">
    <source>
        <dbReference type="Proteomes" id="UP000593567"/>
    </source>
</evidence>
<dbReference type="Pfam" id="PF00787">
    <property type="entry name" value="PX"/>
    <property type="match status" value="1"/>
</dbReference>
<evidence type="ECO:0000259" key="3">
    <source>
        <dbReference type="PROSITE" id="PS50195"/>
    </source>
</evidence>
<comment type="caution">
    <text evidence="4">The sequence shown here is derived from an EMBL/GenBank/DDBJ whole genome shotgun (WGS) entry which is preliminary data.</text>
</comment>
<keyword evidence="2" id="KW-1133">Transmembrane helix</keyword>
<feature type="domain" description="PX" evidence="3">
    <location>
        <begin position="474"/>
        <end position="602"/>
    </location>
</feature>
<proteinExistence type="predicted"/>